<dbReference type="Gene3D" id="2.60.40.1820">
    <property type="match status" value="1"/>
</dbReference>
<dbReference type="PROSITE" id="PS51257">
    <property type="entry name" value="PROKAR_LIPOPROTEIN"/>
    <property type="match status" value="1"/>
</dbReference>
<organism evidence="2 3">
    <name type="scientific">Chryseosolibacter indicus</name>
    <dbReference type="NCBI Taxonomy" id="2782351"/>
    <lineage>
        <taxon>Bacteria</taxon>
        <taxon>Pseudomonadati</taxon>
        <taxon>Bacteroidota</taxon>
        <taxon>Cytophagia</taxon>
        <taxon>Cytophagales</taxon>
        <taxon>Chryseotaleaceae</taxon>
        <taxon>Chryseosolibacter</taxon>
    </lineage>
</organism>
<dbReference type="SUPFAM" id="SSF117070">
    <property type="entry name" value="LEA14-like"/>
    <property type="match status" value="1"/>
</dbReference>
<feature type="domain" description="Late embryogenesis abundant protein LEA-2 subgroup" evidence="1">
    <location>
        <begin position="59"/>
        <end position="149"/>
    </location>
</feature>
<proteinExistence type="predicted"/>
<dbReference type="Pfam" id="PF03168">
    <property type="entry name" value="LEA_2"/>
    <property type="match status" value="1"/>
</dbReference>
<accession>A0ABS5VQA4</accession>
<protein>
    <submittedName>
        <fullName evidence="2">LEA type 2 family protein</fullName>
    </submittedName>
</protein>
<evidence type="ECO:0000313" key="2">
    <source>
        <dbReference type="EMBL" id="MBT1703034.1"/>
    </source>
</evidence>
<dbReference type="Proteomes" id="UP000772618">
    <property type="component" value="Unassembled WGS sequence"/>
</dbReference>
<keyword evidence="3" id="KW-1185">Reference proteome</keyword>
<sequence>MKSLVIKAISGRFILLVFVFTFSLLSCERPKEEIILRQIKDVVADASSDPMLKAEAVFYNPNNISGRLKNINVEIFVNGRKAGVVDKDYKVKIPANGEFSVPLEVKLNMKELGGLQTLLGVIGGKKFDIQYVGKIKLSYRGVPFKVPVDYKSKVRLGL</sequence>
<dbReference type="EMBL" id="JAHESD010000011">
    <property type="protein sequence ID" value="MBT1703034.1"/>
    <property type="molecule type" value="Genomic_DNA"/>
</dbReference>
<name>A0ABS5VQA4_9BACT</name>
<reference evidence="2 3" key="1">
    <citation type="submission" date="2021-05" db="EMBL/GenBank/DDBJ databases">
        <title>A Polyphasic approach of four new species of the genus Ohtaekwangia: Ohtaekwangia histidinii sp. nov., Ohtaekwangia cretensis sp. nov., Ohtaekwangia indiensis sp. nov., Ohtaekwangia reichenbachii sp. nov. from diverse environment.</title>
        <authorList>
            <person name="Octaviana S."/>
        </authorList>
    </citation>
    <scope>NUCLEOTIDE SEQUENCE [LARGE SCALE GENOMIC DNA]</scope>
    <source>
        <strain evidence="2 3">PWU20</strain>
    </source>
</reference>
<evidence type="ECO:0000259" key="1">
    <source>
        <dbReference type="Pfam" id="PF03168"/>
    </source>
</evidence>
<comment type="caution">
    <text evidence="2">The sequence shown here is derived from an EMBL/GenBank/DDBJ whole genome shotgun (WGS) entry which is preliminary data.</text>
</comment>
<evidence type="ECO:0000313" key="3">
    <source>
        <dbReference type="Proteomes" id="UP000772618"/>
    </source>
</evidence>
<dbReference type="InterPro" id="IPR004864">
    <property type="entry name" value="LEA_2"/>
</dbReference>
<dbReference type="RefSeq" id="WP_254153002.1">
    <property type="nucleotide sequence ID" value="NZ_JAHESD010000011.1"/>
</dbReference>
<gene>
    <name evidence="2" type="ORF">KK060_07065</name>
</gene>